<feature type="domain" description="Protein kinase" evidence="5">
    <location>
        <begin position="52"/>
        <end position="210"/>
    </location>
</feature>
<keyword evidence="3" id="KW-0472">Membrane</keyword>
<dbReference type="PROSITE" id="PS50011">
    <property type="entry name" value="PROTEIN_KINASE_DOM"/>
    <property type="match status" value="1"/>
</dbReference>
<accession>A0ABR2SJL0</accession>
<dbReference type="InterPro" id="IPR001245">
    <property type="entry name" value="Ser-Thr/Tyr_kinase_cat_dom"/>
</dbReference>
<dbReference type="InterPro" id="IPR011009">
    <property type="entry name" value="Kinase-like_dom_sf"/>
</dbReference>
<dbReference type="SUPFAM" id="SSF56112">
    <property type="entry name" value="Protein kinase-like (PK-like)"/>
    <property type="match status" value="1"/>
</dbReference>
<evidence type="ECO:0000256" key="1">
    <source>
        <dbReference type="ARBA" id="ARBA00004193"/>
    </source>
</evidence>
<keyword evidence="4" id="KW-0449">Lipoprotein</keyword>
<name>A0ABR2SJL0_9ROSI</name>
<dbReference type="Proteomes" id="UP001396334">
    <property type="component" value="Unassembled WGS sequence"/>
</dbReference>
<keyword evidence="2" id="KW-0723">Serine/threonine-protein kinase</keyword>
<reference evidence="6 7" key="1">
    <citation type="journal article" date="2024" name="G3 (Bethesda)">
        <title>Genome assembly of Hibiscus sabdariffa L. provides insights into metabolisms of medicinal natural products.</title>
        <authorList>
            <person name="Kim T."/>
        </authorList>
    </citation>
    <scope>NUCLEOTIDE SEQUENCE [LARGE SCALE GENOMIC DNA]</scope>
    <source>
        <strain evidence="6">TK-2024</strain>
        <tissue evidence="6">Old leaves</tissue>
    </source>
</reference>
<dbReference type="PANTHER" id="PTHR47985:SF44">
    <property type="entry name" value="SERINE_THREONINE-PROTEIN KINASE PBS1"/>
    <property type="match status" value="1"/>
</dbReference>
<dbReference type="Pfam" id="PF07714">
    <property type="entry name" value="PK_Tyr_Ser-Thr"/>
    <property type="match status" value="1"/>
</dbReference>
<protein>
    <recommendedName>
        <fullName evidence="5">Protein kinase domain-containing protein</fullName>
    </recommendedName>
</protein>
<comment type="caution">
    <text evidence="6">The sequence shown here is derived from an EMBL/GenBank/DDBJ whole genome shotgun (WGS) entry which is preliminary data.</text>
</comment>
<dbReference type="PANTHER" id="PTHR47985">
    <property type="entry name" value="OS07G0668900 PROTEIN"/>
    <property type="match status" value="1"/>
</dbReference>
<dbReference type="EMBL" id="JBBPBN010000013">
    <property type="protein sequence ID" value="KAK9025456.1"/>
    <property type="molecule type" value="Genomic_DNA"/>
</dbReference>
<organism evidence="6 7">
    <name type="scientific">Hibiscus sabdariffa</name>
    <name type="common">roselle</name>
    <dbReference type="NCBI Taxonomy" id="183260"/>
    <lineage>
        <taxon>Eukaryota</taxon>
        <taxon>Viridiplantae</taxon>
        <taxon>Streptophyta</taxon>
        <taxon>Embryophyta</taxon>
        <taxon>Tracheophyta</taxon>
        <taxon>Spermatophyta</taxon>
        <taxon>Magnoliopsida</taxon>
        <taxon>eudicotyledons</taxon>
        <taxon>Gunneridae</taxon>
        <taxon>Pentapetalae</taxon>
        <taxon>rosids</taxon>
        <taxon>malvids</taxon>
        <taxon>Malvales</taxon>
        <taxon>Malvaceae</taxon>
        <taxon>Malvoideae</taxon>
        <taxon>Hibiscus</taxon>
    </lineage>
</organism>
<evidence type="ECO:0000256" key="2">
    <source>
        <dbReference type="ARBA" id="ARBA00022527"/>
    </source>
</evidence>
<evidence type="ECO:0000256" key="4">
    <source>
        <dbReference type="ARBA" id="ARBA00023288"/>
    </source>
</evidence>
<sequence>MGSCGHFPCFESSNKEESNSGGSIKELRKKDSAKYGSVGQSHHINGDSLENFRPECLLGEGGFGRVLVYKGRLERTGQVCYGLETNANLCLLQSWDLSDVKYAHVQVVAVKRLDGNGLQGNRGFLAELLILNLLHHPNLVKLIGYCADGDRRLLVFKFMPLGSLEDHLHSKGCPSFGFHDTCSLALVSIAPSESLASVVSNQYGIFGGPE</sequence>
<dbReference type="Gene3D" id="3.30.200.20">
    <property type="entry name" value="Phosphorylase Kinase, domain 1"/>
    <property type="match status" value="1"/>
</dbReference>
<evidence type="ECO:0000256" key="3">
    <source>
        <dbReference type="ARBA" id="ARBA00023136"/>
    </source>
</evidence>
<evidence type="ECO:0000313" key="7">
    <source>
        <dbReference type="Proteomes" id="UP001396334"/>
    </source>
</evidence>
<evidence type="ECO:0000313" key="6">
    <source>
        <dbReference type="EMBL" id="KAK9025456.1"/>
    </source>
</evidence>
<comment type="subcellular location">
    <subcellularLocation>
        <location evidence="1">Cell membrane</location>
        <topology evidence="1">Lipid-anchor</topology>
    </subcellularLocation>
</comment>
<keyword evidence="7" id="KW-1185">Reference proteome</keyword>
<dbReference type="InterPro" id="IPR000719">
    <property type="entry name" value="Prot_kinase_dom"/>
</dbReference>
<keyword evidence="2" id="KW-0418">Kinase</keyword>
<proteinExistence type="predicted"/>
<evidence type="ECO:0000259" key="5">
    <source>
        <dbReference type="PROSITE" id="PS50011"/>
    </source>
</evidence>
<gene>
    <name evidence="6" type="ORF">V6N11_038323</name>
</gene>
<keyword evidence="2" id="KW-0808">Transferase</keyword>